<comment type="catalytic activity">
    <reaction evidence="12">
        <text>3 propionate 3-nitronate + 3 O2 + H2O = 3 3-oxopropanoate + 2 nitrate + nitrite + H2O2 + 3 H(+)</text>
        <dbReference type="Rhea" id="RHEA:57332"/>
        <dbReference type="ChEBI" id="CHEBI:15377"/>
        <dbReference type="ChEBI" id="CHEBI:15378"/>
        <dbReference type="ChEBI" id="CHEBI:15379"/>
        <dbReference type="ChEBI" id="CHEBI:16240"/>
        <dbReference type="ChEBI" id="CHEBI:16301"/>
        <dbReference type="ChEBI" id="CHEBI:17632"/>
        <dbReference type="ChEBI" id="CHEBI:33190"/>
        <dbReference type="ChEBI" id="CHEBI:136067"/>
    </reaction>
</comment>
<evidence type="ECO:0000256" key="2">
    <source>
        <dbReference type="ARBA" id="ARBA00003535"/>
    </source>
</evidence>
<keyword evidence="7" id="KW-0288">FMN</keyword>
<accession>A0A841PX38</accession>
<evidence type="ECO:0000256" key="9">
    <source>
        <dbReference type="ARBA" id="ARBA00023002"/>
    </source>
</evidence>
<evidence type="ECO:0000256" key="1">
    <source>
        <dbReference type="ARBA" id="ARBA00001917"/>
    </source>
</evidence>
<dbReference type="CDD" id="cd04730">
    <property type="entry name" value="NPD_like"/>
    <property type="match status" value="1"/>
</dbReference>
<keyword evidence="14" id="KW-1185">Reference proteome</keyword>
<reference evidence="13 14" key="1">
    <citation type="submission" date="2020-08" db="EMBL/GenBank/DDBJ databases">
        <title>Genomic Encyclopedia of Type Strains, Phase IV (KMG-IV): sequencing the most valuable type-strain genomes for metagenomic binning, comparative biology and taxonomic classification.</title>
        <authorList>
            <person name="Goeker M."/>
        </authorList>
    </citation>
    <scope>NUCLEOTIDE SEQUENCE [LARGE SCALE GENOMIC DNA]</scope>
    <source>
        <strain evidence="13 14">DSM 19612</strain>
    </source>
</reference>
<dbReference type="FunFam" id="3.20.20.70:FF:000154">
    <property type="entry name" value="Probable nitronate monooxygenase"/>
    <property type="match status" value="1"/>
</dbReference>
<dbReference type="PANTHER" id="PTHR42747">
    <property type="entry name" value="NITRONATE MONOOXYGENASE-RELATED"/>
    <property type="match status" value="1"/>
</dbReference>
<dbReference type="EMBL" id="JACHGH010000002">
    <property type="protein sequence ID" value="MBB6452534.1"/>
    <property type="molecule type" value="Genomic_DNA"/>
</dbReference>
<keyword evidence="5" id="KW-0216">Detoxification</keyword>
<comment type="caution">
    <text evidence="13">The sequence shown here is derived from an EMBL/GenBank/DDBJ whole genome shotgun (WGS) entry which is preliminary data.</text>
</comment>
<evidence type="ECO:0000256" key="4">
    <source>
        <dbReference type="ARBA" id="ARBA00013457"/>
    </source>
</evidence>
<dbReference type="Proteomes" id="UP000581688">
    <property type="component" value="Unassembled WGS sequence"/>
</dbReference>
<dbReference type="PANTHER" id="PTHR42747:SF3">
    <property type="entry name" value="NITRONATE MONOOXYGENASE-RELATED"/>
    <property type="match status" value="1"/>
</dbReference>
<comment type="cofactor">
    <cofactor evidence="1">
        <name>FMN</name>
        <dbReference type="ChEBI" id="CHEBI:58210"/>
    </cofactor>
</comment>
<protein>
    <recommendedName>
        <fullName evidence="4">Probable nitronate monooxygenase</fullName>
    </recommendedName>
    <alternativeName>
        <fullName evidence="11">Propionate 3-nitronate monooxygenase</fullName>
    </alternativeName>
</protein>
<proteinExistence type="inferred from homology"/>
<keyword evidence="8" id="KW-0547">Nucleotide-binding</keyword>
<dbReference type="GO" id="GO:0018580">
    <property type="term" value="F:nitronate monooxygenase activity"/>
    <property type="evidence" value="ECO:0007669"/>
    <property type="project" value="InterPro"/>
</dbReference>
<dbReference type="AlphaFoldDB" id="A0A841PX38"/>
<evidence type="ECO:0000256" key="6">
    <source>
        <dbReference type="ARBA" id="ARBA00022630"/>
    </source>
</evidence>
<evidence type="ECO:0000256" key="8">
    <source>
        <dbReference type="ARBA" id="ARBA00022741"/>
    </source>
</evidence>
<evidence type="ECO:0000256" key="11">
    <source>
        <dbReference type="ARBA" id="ARBA00031155"/>
    </source>
</evidence>
<dbReference type="InterPro" id="IPR013785">
    <property type="entry name" value="Aldolase_TIM"/>
</dbReference>
<organism evidence="13 14">
    <name type="scientific">Salirhabdus euzebyi</name>
    <dbReference type="NCBI Taxonomy" id="394506"/>
    <lineage>
        <taxon>Bacteria</taxon>
        <taxon>Bacillati</taxon>
        <taxon>Bacillota</taxon>
        <taxon>Bacilli</taxon>
        <taxon>Bacillales</taxon>
        <taxon>Bacillaceae</taxon>
        <taxon>Salirhabdus</taxon>
    </lineage>
</organism>
<keyword evidence="9 13" id="KW-0560">Oxidoreductase</keyword>
<evidence type="ECO:0000256" key="3">
    <source>
        <dbReference type="ARBA" id="ARBA00009881"/>
    </source>
</evidence>
<dbReference type="GO" id="GO:0009636">
    <property type="term" value="P:response to toxic substance"/>
    <property type="evidence" value="ECO:0007669"/>
    <property type="project" value="UniProtKB-KW"/>
</dbReference>
<evidence type="ECO:0000256" key="5">
    <source>
        <dbReference type="ARBA" id="ARBA00022575"/>
    </source>
</evidence>
<evidence type="ECO:0000313" key="13">
    <source>
        <dbReference type="EMBL" id="MBB6452534.1"/>
    </source>
</evidence>
<sequence>MKLSSYLKLKNRKVSMMFPNKLTKLLQIKYPIIQAPMAGGVTTTELVASVSNNGCLGMIGAGYMSPVELRKQIKEVRQLTSNNFGVNMFIPNNFLVSGREIENANLLLEPFRHLLEIEGNGVDLPTFENLQATYTEQWKIVLEEKVPVCSFTFGVPSEHVLKELKQHNIVLVGTATTVREAIEIEKIGMDIVVVQGSEAGGHRGNFISVHTDSLIGLMSLIPQVADNVKIPVVAAGGIMDGRGLMASICLGAQGVQMGTAFLTCEESGAHPIHKQAILQSSEDQTVLTRAFSGKWARGIRNKFVDEMRGQEKLLPDFPIQNSLTKWIRKASSTQNNQAYMSLWSGQSPRLAKNQTVASLITSVIDECKRF</sequence>
<evidence type="ECO:0000313" key="14">
    <source>
        <dbReference type="Proteomes" id="UP000581688"/>
    </source>
</evidence>
<dbReference type="GO" id="GO:0000166">
    <property type="term" value="F:nucleotide binding"/>
    <property type="evidence" value="ECO:0007669"/>
    <property type="project" value="UniProtKB-KW"/>
</dbReference>
<dbReference type="Gene3D" id="3.20.20.70">
    <property type="entry name" value="Aldolase class I"/>
    <property type="match status" value="1"/>
</dbReference>
<comment type="function">
    <text evidence="2">Nitronate monooxygenase that uses molecular oxygen to catalyze the oxidative denitrification of alkyl nitronates. Acts on propionate 3-nitronate (P3N), the presumed physiological substrate. Probably functions in the detoxification of P3N, a metabolic poison produced by plants and fungi as a defense mechanism.</text>
</comment>
<dbReference type="Pfam" id="PF03060">
    <property type="entry name" value="NMO"/>
    <property type="match status" value="1"/>
</dbReference>
<comment type="similarity">
    <text evidence="3">Belongs to the nitronate monooxygenase family. NMO class I subfamily.</text>
</comment>
<evidence type="ECO:0000256" key="12">
    <source>
        <dbReference type="ARBA" id="ARBA00049401"/>
    </source>
</evidence>
<name>A0A841PX38_9BACI</name>
<evidence type="ECO:0000256" key="7">
    <source>
        <dbReference type="ARBA" id="ARBA00022643"/>
    </source>
</evidence>
<dbReference type="InterPro" id="IPR004136">
    <property type="entry name" value="NMO"/>
</dbReference>
<keyword evidence="10 13" id="KW-0503">Monooxygenase</keyword>
<evidence type="ECO:0000256" key="10">
    <source>
        <dbReference type="ARBA" id="ARBA00023033"/>
    </source>
</evidence>
<keyword evidence="6" id="KW-0285">Flavoprotein</keyword>
<gene>
    <name evidence="13" type="ORF">HNQ94_000979</name>
</gene>
<dbReference type="SUPFAM" id="SSF51412">
    <property type="entry name" value="Inosine monophosphate dehydrogenase (IMPDH)"/>
    <property type="match status" value="1"/>
</dbReference>